<evidence type="ECO:0000256" key="4">
    <source>
        <dbReference type="RuleBase" id="RU004514"/>
    </source>
</evidence>
<comment type="function">
    <text evidence="2">Pyridoxal 5'-phosphate (PLP)-binding protein, which may be involved in intracellular homeostatic regulation of pyridoxal 5'-phosphate (PLP), the active form of vitamin B6.</text>
</comment>
<dbReference type="HAMAP" id="MF_02087">
    <property type="entry name" value="PLP_homeostasis"/>
    <property type="match status" value="1"/>
</dbReference>
<comment type="cofactor">
    <cofactor evidence="3">
        <name>pyridoxal 5'-phosphate</name>
        <dbReference type="ChEBI" id="CHEBI:597326"/>
    </cofactor>
</comment>
<organism evidence="6 7">
    <name type="scientific">Carpediemonas membranifera</name>
    <dbReference type="NCBI Taxonomy" id="201153"/>
    <lineage>
        <taxon>Eukaryota</taxon>
        <taxon>Metamonada</taxon>
        <taxon>Carpediemonas-like organisms</taxon>
        <taxon>Carpediemonas</taxon>
    </lineage>
</organism>
<dbReference type="OrthoDB" id="10264196at2759"/>
<sequence>MSVAENLAAILDSIHAVASECGNDKVELVAVSKLKPVSMLKEAFEAGQRLFGENYVQEMLEKAAEVPEAQFRFIGHLQSGKAKQVVQPKNVIAIDTVDSLKLAKKLDNACSAIGRTIGVMLQVNTSGEESKSGVAPADAKQFYEDVKAQCSHLNIEGFMTIGSPEDSLKPEPEAFRVLAGIRDSVDPTLALSMGMSSDYEAAIRMGTSYVRVGSAIFGARPFAGSVPK</sequence>
<keyword evidence="7" id="KW-1185">Reference proteome</keyword>
<feature type="domain" description="Alanine racemase N-terminal" evidence="5">
    <location>
        <begin position="6"/>
        <end position="221"/>
    </location>
</feature>
<comment type="similarity">
    <text evidence="2 4">Belongs to the pyridoxal phosphate-binding protein YggS/PROSC family.</text>
</comment>
<evidence type="ECO:0000256" key="2">
    <source>
        <dbReference type="HAMAP-Rule" id="MF_03225"/>
    </source>
</evidence>
<protein>
    <recommendedName>
        <fullName evidence="2">Pyridoxal phosphate homeostasis protein</fullName>
        <shortName evidence="2">PLP homeostasis protein</shortName>
    </recommendedName>
</protein>
<proteinExistence type="inferred from homology"/>
<evidence type="ECO:0000259" key="5">
    <source>
        <dbReference type="Pfam" id="PF01168"/>
    </source>
</evidence>
<dbReference type="Proteomes" id="UP000717585">
    <property type="component" value="Unassembled WGS sequence"/>
</dbReference>
<feature type="modified residue" description="N6-(pyridoxal phosphate)lysine" evidence="2 3">
    <location>
        <position position="33"/>
    </location>
</feature>
<evidence type="ECO:0000313" key="6">
    <source>
        <dbReference type="EMBL" id="KAG9393950.1"/>
    </source>
</evidence>
<dbReference type="AlphaFoldDB" id="A0A8J6AW38"/>
<dbReference type="SUPFAM" id="SSF51419">
    <property type="entry name" value="PLP-binding barrel"/>
    <property type="match status" value="1"/>
</dbReference>
<dbReference type="PIRSF" id="PIRSF004848">
    <property type="entry name" value="YBL036c_PLPDEIII"/>
    <property type="match status" value="1"/>
</dbReference>
<dbReference type="FunFam" id="3.20.20.10:FF:000018">
    <property type="entry name" value="Pyridoxal phosphate homeostasis protein"/>
    <property type="match status" value="1"/>
</dbReference>
<dbReference type="Pfam" id="PF01168">
    <property type="entry name" value="Ala_racemase_N"/>
    <property type="match status" value="1"/>
</dbReference>
<evidence type="ECO:0000256" key="1">
    <source>
        <dbReference type="ARBA" id="ARBA00022898"/>
    </source>
</evidence>
<comment type="caution">
    <text evidence="6">The sequence shown here is derived from an EMBL/GenBank/DDBJ whole genome shotgun (WGS) entry which is preliminary data.</text>
</comment>
<gene>
    <name evidence="6" type="ORF">J8273_4550</name>
</gene>
<name>A0A8J6AW38_9EUKA</name>
<dbReference type="GO" id="GO:0030170">
    <property type="term" value="F:pyridoxal phosphate binding"/>
    <property type="evidence" value="ECO:0007669"/>
    <property type="project" value="UniProtKB-UniRule"/>
</dbReference>
<dbReference type="InterPro" id="IPR011078">
    <property type="entry name" value="PyrdxlP_homeostasis"/>
</dbReference>
<evidence type="ECO:0000256" key="3">
    <source>
        <dbReference type="PIRSR" id="PIRSR004848-1"/>
    </source>
</evidence>
<evidence type="ECO:0000313" key="7">
    <source>
        <dbReference type="Proteomes" id="UP000717585"/>
    </source>
</evidence>
<keyword evidence="1 2" id="KW-0663">Pyridoxal phosphate</keyword>
<dbReference type="NCBIfam" id="TIGR00044">
    <property type="entry name" value="YggS family pyridoxal phosphate-dependent enzyme"/>
    <property type="match status" value="1"/>
</dbReference>
<dbReference type="InterPro" id="IPR001608">
    <property type="entry name" value="Ala_racemase_N"/>
</dbReference>
<dbReference type="PANTHER" id="PTHR10146">
    <property type="entry name" value="PROLINE SYNTHETASE CO-TRANSCRIBED BACTERIAL HOMOLOG PROTEIN"/>
    <property type="match status" value="1"/>
</dbReference>
<accession>A0A8J6AW38</accession>
<dbReference type="Gene3D" id="3.20.20.10">
    <property type="entry name" value="Alanine racemase"/>
    <property type="match status" value="1"/>
</dbReference>
<dbReference type="InterPro" id="IPR029066">
    <property type="entry name" value="PLP-binding_barrel"/>
</dbReference>
<dbReference type="EMBL" id="JAHDYR010000019">
    <property type="protein sequence ID" value="KAG9393950.1"/>
    <property type="molecule type" value="Genomic_DNA"/>
</dbReference>
<dbReference type="PANTHER" id="PTHR10146:SF14">
    <property type="entry name" value="PYRIDOXAL PHOSPHATE HOMEOSTASIS PROTEIN"/>
    <property type="match status" value="1"/>
</dbReference>
<reference evidence="6" key="1">
    <citation type="submission" date="2021-05" db="EMBL/GenBank/DDBJ databases">
        <title>A free-living protist that lacks canonical eukaryotic 1 DNA replication and segregation systems.</title>
        <authorList>
            <person name="Salas-Leiva D.E."/>
            <person name="Tromer E.C."/>
            <person name="Curtis B.A."/>
            <person name="Jerlstrom-Hultqvist J."/>
            <person name="Kolisko M."/>
            <person name="Yi Z."/>
            <person name="Salas-Leiva J.S."/>
            <person name="Gallot-Lavallee L."/>
            <person name="Kops G.J.P.L."/>
            <person name="Archibald J.M."/>
            <person name="Simpson A.G.B."/>
            <person name="Roger A.J."/>
        </authorList>
    </citation>
    <scope>NUCLEOTIDE SEQUENCE</scope>
    <source>
        <strain evidence="6">BICM</strain>
    </source>
</reference>